<proteinExistence type="predicted"/>
<comment type="caution">
    <text evidence="5">The sequence shown here is derived from an EMBL/GenBank/DDBJ whole genome shotgun (WGS) entry which is preliminary data.</text>
</comment>
<dbReference type="eggNOG" id="COG1846">
    <property type="taxonomic scope" value="Bacteria"/>
</dbReference>
<dbReference type="EMBL" id="JQAX01000001">
    <property type="protein sequence ID" value="KRN33538.1"/>
    <property type="molecule type" value="Genomic_DNA"/>
</dbReference>
<feature type="domain" description="HTH marR-type" evidence="4">
    <location>
        <begin position="1"/>
        <end position="133"/>
    </location>
</feature>
<gene>
    <name evidence="5" type="ORF">IV68_GL000344</name>
</gene>
<evidence type="ECO:0000313" key="5">
    <source>
        <dbReference type="EMBL" id="KRN33538.1"/>
    </source>
</evidence>
<dbReference type="InterPro" id="IPR036390">
    <property type="entry name" value="WH_DNA-bd_sf"/>
</dbReference>
<evidence type="ECO:0000259" key="4">
    <source>
        <dbReference type="PROSITE" id="PS50995"/>
    </source>
</evidence>
<keyword evidence="3" id="KW-0804">Transcription</keyword>
<dbReference type="FunCoup" id="A0A0R2FYK5">
    <property type="interactions" value="28"/>
</dbReference>
<keyword evidence="6" id="KW-1185">Reference proteome</keyword>
<dbReference type="SMART" id="SM00347">
    <property type="entry name" value="HTH_MARR"/>
    <property type="match status" value="1"/>
</dbReference>
<dbReference type="InParanoid" id="A0A0R2FYK5"/>
<dbReference type="Gene3D" id="1.10.10.10">
    <property type="entry name" value="Winged helix-like DNA-binding domain superfamily/Winged helix DNA-binding domain"/>
    <property type="match status" value="1"/>
</dbReference>
<evidence type="ECO:0000256" key="1">
    <source>
        <dbReference type="ARBA" id="ARBA00023015"/>
    </source>
</evidence>
<dbReference type="PROSITE" id="PS50995">
    <property type="entry name" value="HTH_MARR_2"/>
    <property type="match status" value="1"/>
</dbReference>
<dbReference type="GO" id="GO:0003700">
    <property type="term" value="F:DNA-binding transcription factor activity"/>
    <property type="evidence" value="ECO:0007669"/>
    <property type="project" value="InterPro"/>
</dbReference>
<dbReference type="AlphaFoldDB" id="A0A0R2FYK5"/>
<dbReference type="Pfam" id="PF01047">
    <property type="entry name" value="MarR"/>
    <property type="match status" value="1"/>
</dbReference>
<dbReference type="PANTHER" id="PTHR42756:SF2">
    <property type="entry name" value="MARR FAMILY REGULATORY PROTEIN"/>
    <property type="match status" value="1"/>
</dbReference>
<name>A0A0R2FYK5_9LACO</name>
<dbReference type="SUPFAM" id="SSF46785">
    <property type="entry name" value="Winged helix' DNA-binding domain"/>
    <property type="match status" value="1"/>
</dbReference>
<sequence length="150" mass="17128">MENVLRTIGTISRALDSIANVEFNKLDLARGQYLYLVRIYEQPGIIQGHLAELLAVDRTTANRVITKLTAAQLIQKEPDLHNKKIQHLRATPRGAELAIFILRENQYSTQVALAGFAPEEITQLAAYLKRMQDNVESDWHQVKQGHHRIY</sequence>
<keyword evidence="2" id="KW-0238">DNA-binding</keyword>
<dbReference type="PANTHER" id="PTHR42756">
    <property type="entry name" value="TRANSCRIPTIONAL REGULATOR, MARR"/>
    <property type="match status" value="1"/>
</dbReference>
<dbReference type="RefSeq" id="WP_022790962.1">
    <property type="nucleotide sequence ID" value="NZ_ATUU01000001.1"/>
</dbReference>
<dbReference type="InterPro" id="IPR036388">
    <property type="entry name" value="WH-like_DNA-bd_sf"/>
</dbReference>
<keyword evidence="1" id="KW-0805">Transcription regulation</keyword>
<dbReference type="PATRIC" id="fig|1123500.6.peg.345"/>
<dbReference type="STRING" id="1123500.GCA_000420365_00160"/>
<evidence type="ECO:0000256" key="2">
    <source>
        <dbReference type="ARBA" id="ARBA00023125"/>
    </source>
</evidence>
<dbReference type="GO" id="GO:0003677">
    <property type="term" value="F:DNA binding"/>
    <property type="evidence" value="ECO:0007669"/>
    <property type="project" value="UniProtKB-KW"/>
</dbReference>
<dbReference type="OrthoDB" id="6462103at2"/>
<protein>
    <submittedName>
        <fullName evidence="5">MarR family transcriptional regulator</fullName>
    </submittedName>
</protein>
<evidence type="ECO:0000256" key="3">
    <source>
        <dbReference type="ARBA" id="ARBA00023163"/>
    </source>
</evidence>
<evidence type="ECO:0000313" key="6">
    <source>
        <dbReference type="Proteomes" id="UP000051296"/>
    </source>
</evidence>
<organism evidence="5 6">
    <name type="scientific">Weissella halotolerans DSM 20190</name>
    <dbReference type="NCBI Taxonomy" id="1123500"/>
    <lineage>
        <taxon>Bacteria</taxon>
        <taxon>Bacillati</taxon>
        <taxon>Bacillota</taxon>
        <taxon>Bacilli</taxon>
        <taxon>Lactobacillales</taxon>
        <taxon>Lactobacillaceae</taxon>
        <taxon>Weissella</taxon>
    </lineage>
</organism>
<dbReference type="PRINTS" id="PR00598">
    <property type="entry name" value="HTHMARR"/>
</dbReference>
<reference evidence="5 6" key="1">
    <citation type="journal article" date="2015" name="Genome Announc.">
        <title>Expanding the biotechnology potential of lactobacilli through comparative genomics of 213 strains and associated genera.</title>
        <authorList>
            <person name="Sun Z."/>
            <person name="Harris H.M."/>
            <person name="McCann A."/>
            <person name="Guo C."/>
            <person name="Argimon S."/>
            <person name="Zhang W."/>
            <person name="Yang X."/>
            <person name="Jeffery I.B."/>
            <person name="Cooney J.C."/>
            <person name="Kagawa T.F."/>
            <person name="Liu W."/>
            <person name="Song Y."/>
            <person name="Salvetti E."/>
            <person name="Wrobel A."/>
            <person name="Rasinkangas P."/>
            <person name="Parkhill J."/>
            <person name="Rea M.C."/>
            <person name="O'Sullivan O."/>
            <person name="Ritari J."/>
            <person name="Douillard F.P."/>
            <person name="Paul Ross R."/>
            <person name="Yang R."/>
            <person name="Briner A.E."/>
            <person name="Felis G.E."/>
            <person name="de Vos W.M."/>
            <person name="Barrangou R."/>
            <person name="Klaenhammer T.R."/>
            <person name="Caufield P.W."/>
            <person name="Cui Y."/>
            <person name="Zhang H."/>
            <person name="O'Toole P.W."/>
        </authorList>
    </citation>
    <scope>NUCLEOTIDE SEQUENCE [LARGE SCALE GENOMIC DNA]</scope>
    <source>
        <strain evidence="5 6">DSM 20190</strain>
    </source>
</reference>
<dbReference type="Proteomes" id="UP000051296">
    <property type="component" value="Unassembled WGS sequence"/>
</dbReference>
<accession>A0A0R2FYK5</accession>
<dbReference type="InterPro" id="IPR000835">
    <property type="entry name" value="HTH_MarR-typ"/>
</dbReference>